<evidence type="ECO:0000313" key="1">
    <source>
        <dbReference type="EMBL" id="AUD06741.1"/>
    </source>
</evidence>
<dbReference type="RefSeq" id="WP_100993276.1">
    <property type="nucleotide sequence ID" value="NZ_CP025096.1"/>
</dbReference>
<gene>
    <name evidence="1" type="ORF">CWM47_35800</name>
</gene>
<reference evidence="1 2" key="1">
    <citation type="submission" date="2017-11" db="EMBL/GenBank/DDBJ databases">
        <title>Taxonomic description and genome sequences of Spirosoma HA7 sp. nov., isolated from pollen microhabitat of Corylus avellana.</title>
        <authorList>
            <person name="Ambika Manirajan B."/>
            <person name="Suarez C."/>
            <person name="Ratering S."/>
            <person name="Geissler-Plaum R."/>
            <person name="Cardinale M."/>
            <person name="Sylvia S."/>
        </authorList>
    </citation>
    <scope>NUCLEOTIDE SEQUENCE [LARGE SCALE GENOMIC DNA]</scope>
    <source>
        <strain evidence="1 2">HA7</strain>
    </source>
</reference>
<accession>A0A2K8ZA37</accession>
<dbReference type="KEGG" id="spir:CWM47_35800"/>
<name>A0A2K8ZA37_9BACT</name>
<sequence>MPTTDQNPSYIFTLEIHADSRQAISTCLTDLLIKGQFEEVPNGATPTTGPAYEAFSQLIVLD</sequence>
<evidence type="ECO:0000313" key="2">
    <source>
        <dbReference type="Proteomes" id="UP000232883"/>
    </source>
</evidence>
<dbReference type="AlphaFoldDB" id="A0A2K8ZA37"/>
<organism evidence="1 2">
    <name type="scientific">Spirosoma pollinicola</name>
    <dbReference type="NCBI Taxonomy" id="2057025"/>
    <lineage>
        <taxon>Bacteria</taxon>
        <taxon>Pseudomonadati</taxon>
        <taxon>Bacteroidota</taxon>
        <taxon>Cytophagia</taxon>
        <taxon>Cytophagales</taxon>
        <taxon>Cytophagaceae</taxon>
        <taxon>Spirosoma</taxon>
    </lineage>
</organism>
<protein>
    <submittedName>
        <fullName evidence="1">Uncharacterized protein</fullName>
    </submittedName>
</protein>
<dbReference type="Proteomes" id="UP000232883">
    <property type="component" value="Chromosome"/>
</dbReference>
<proteinExistence type="predicted"/>
<dbReference type="EMBL" id="CP025096">
    <property type="protein sequence ID" value="AUD06741.1"/>
    <property type="molecule type" value="Genomic_DNA"/>
</dbReference>
<keyword evidence="2" id="KW-1185">Reference proteome</keyword>